<keyword evidence="2" id="KW-0472">Membrane</keyword>
<evidence type="ECO:0000256" key="1">
    <source>
        <dbReference type="SAM" id="MobiDB-lite"/>
    </source>
</evidence>
<feature type="transmembrane region" description="Helical" evidence="2">
    <location>
        <begin position="96"/>
        <end position="122"/>
    </location>
</feature>
<dbReference type="RefSeq" id="WP_173221458.1">
    <property type="nucleotide sequence ID" value="NZ_CP048104.1"/>
</dbReference>
<reference evidence="3 4" key="1">
    <citation type="submission" date="2020-01" db="EMBL/GenBank/DDBJ databases">
        <authorList>
            <person name="Gulvik C.A."/>
            <person name="Batra D.G."/>
        </authorList>
    </citation>
    <scope>NUCLEOTIDE SEQUENCE [LARGE SCALE GENOMIC DNA]</scope>
    <source>
        <strain evidence="3 4">W9323</strain>
    </source>
</reference>
<accession>A0A7D4CET2</accession>
<gene>
    <name evidence="3" type="ORF">GXN76_06135</name>
</gene>
<proteinExistence type="predicted"/>
<dbReference type="KEGG" id="kpul:GXN76_06135"/>
<keyword evidence="2" id="KW-0812">Transmembrane</keyword>
<sequence length="372" mass="41288">MEKPRINLRTKEKRFSSTSMPPLSGPKSISDSGVSIKKNRPCSSPIRVSVSERDSTDRKEPMKPVAWMKQEDKVGIEWGSPDSRKGRISGNESRSVWALIISIGGAVLLGTLMGFLILNLFFSDGEEFSSRSIDSHLKGVPSQGKEQKAGDQKSTANSPEKKRVRVPVLKAVLIQGGIFQEKKGAEGTLKKYRTQGLAATMTATPPYRIYQGIGTNRDDALSLTSFFKRKEVDIYLKEIRIGDNSVSVSKEDWEKSGGELSSNLKEGNFIFKVMVEATVHQLRSDKAPSGLPMKEINTSYQEFQEKGSKVEKSLPRSARPYFNQMRQAMDQVVESAKAGDAKPDDAVLWQVQEGLLRYALAYELFVKALDGN</sequence>
<evidence type="ECO:0008006" key="5">
    <source>
        <dbReference type="Google" id="ProtNLM"/>
    </source>
</evidence>
<evidence type="ECO:0000313" key="4">
    <source>
        <dbReference type="Proteomes" id="UP000503088"/>
    </source>
</evidence>
<feature type="region of interest" description="Disordered" evidence="1">
    <location>
        <begin position="134"/>
        <end position="162"/>
    </location>
</feature>
<evidence type="ECO:0000256" key="2">
    <source>
        <dbReference type="SAM" id="Phobius"/>
    </source>
</evidence>
<keyword evidence="2" id="KW-1133">Transmembrane helix</keyword>
<name>A0A7D4CET2_9BACL</name>
<feature type="region of interest" description="Disordered" evidence="1">
    <location>
        <begin position="1"/>
        <end position="62"/>
    </location>
</feature>
<feature type="compositionally biased region" description="Basic and acidic residues" evidence="1">
    <location>
        <begin position="1"/>
        <end position="15"/>
    </location>
</feature>
<dbReference type="AlphaFoldDB" id="A0A7D4CET2"/>
<feature type="compositionally biased region" description="Polar residues" evidence="1">
    <location>
        <begin position="16"/>
        <end position="33"/>
    </location>
</feature>
<protein>
    <recommendedName>
        <fullName evidence="5">SPOR domain-containing protein</fullName>
    </recommendedName>
</protein>
<dbReference type="Proteomes" id="UP000503088">
    <property type="component" value="Chromosome"/>
</dbReference>
<dbReference type="EMBL" id="CP048104">
    <property type="protein sequence ID" value="QKG84094.1"/>
    <property type="molecule type" value="Genomic_DNA"/>
</dbReference>
<feature type="compositionally biased region" description="Basic and acidic residues" evidence="1">
    <location>
        <begin position="50"/>
        <end position="62"/>
    </location>
</feature>
<evidence type="ECO:0000313" key="3">
    <source>
        <dbReference type="EMBL" id="QKG84094.1"/>
    </source>
</evidence>
<organism evidence="3 4">
    <name type="scientific">Kroppenstedtia pulmonis</name>
    <dbReference type="NCBI Taxonomy" id="1380685"/>
    <lineage>
        <taxon>Bacteria</taxon>
        <taxon>Bacillati</taxon>
        <taxon>Bacillota</taxon>
        <taxon>Bacilli</taxon>
        <taxon>Bacillales</taxon>
        <taxon>Thermoactinomycetaceae</taxon>
        <taxon>Kroppenstedtia</taxon>
    </lineage>
</organism>
<keyword evidence="4" id="KW-1185">Reference proteome</keyword>